<evidence type="ECO:0000256" key="9">
    <source>
        <dbReference type="ARBA" id="ARBA00022967"/>
    </source>
</evidence>
<feature type="domain" description="P-type ATPase A" evidence="15">
    <location>
        <begin position="265"/>
        <end position="380"/>
    </location>
</feature>
<feature type="domain" description="Cation-transporting P-type ATPase N-terminal" evidence="17">
    <location>
        <begin position="166"/>
        <end position="221"/>
    </location>
</feature>
<feature type="transmembrane region" description="Helical" evidence="13">
    <location>
        <begin position="980"/>
        <end position="1002"/>
    </location>
</feature>
<organism evidence="19 20">
    <name type="scientific">Anaeramoeba ignava</name>
    <name type="common">Anaerobic marine amoeba</name>
    <dbReference type="NCBI Taxonomy" id="1746090"/>
    <lineage>
        <taxon>Eukaryota</taxon>
        <taxon>Metamonada</taxon>
        <taxon>Anaeramoebidae</taxon>
        <taxon>Anaeramoeba</taxon>
    </lineage>
</organism>
<evidence type="ECO:0000256" key="11">
    <source>
        <dbReference type="ARBA" id="ARBA00023136"/>
    </source>
</evidence>
<comment type="catalytic activity">
    <reaction evidence="12 13">
        <text>ATP + H2O = ADP + phosphate + H(+)</text>
        <dbReference type="Rhea" id="RHEA:13065"/>
        <dbReference type="ChEBI" id="CHEBI:15377"/>
        <dbReference type="ChEBI" id="CHEBI:15378"/>
        <dbReference type="ChEBI" id="CHEBI:30616"/>
        <dbReference type="ChEBI" id="CHEBI:43474"/>
        <dbReference type="ChEBI" id="CHEBI:456216"/>
    </reaction>
</comment>
<dbReference type="FunFam" id="1.20.1110.10:FF:000023">
    <property type="entry name" value="Cation-transporting ATPase"/>
    <property type="match status" value="1"/>
</dbReference>
<dbReference type="OrthoDB" id="48943at2759"/>
<dbReference type="InterPro" id="IPR023214">
    <property type="entry name" value="HAD_sf"/>
</dbReference>
<dbReference type="InterPro" id="IPR023298">
    <property type="entry name" value="ATPase_P-typ_TM_dom_sf"/>
</dbReference>
<keyword evidence="5 13" id="KW-0479">Metal-binding</keyword>
<feature type="domain" description="P5B-type ATPase N-terminal" evidence="18">
    <location>
        <begin position="54"/>
        <end position="120"/>
    </location>
</feature>
<feature type="transmembrane region" description="Helical" evidence="13">
    <location>
        <begin position="433"/>
        <end position="455"/>
    </location>
</feature>
<dbReference type="GO" id="GO:0046872">
    <property type="term" value="F:metal ion binding"/>
    <property type="evidence" value="ECO:0007669"/>
    <property type="project" value="UniProtKB-UniRule"/>
</dbReference>
<dbReference type="SFLD" id="SFLDG00002">
    <property type="entry name" value="C1.7:_P-type_atpase_like"/>
    <property type="match status" value="1"/>
</dbReference>
<dbReference type="Pfam" id="PF00690">
    <property type="entry name" value="Cation_ATPase_N"/>
    <property type="match status" value="1"/>
</dbReference>
<dbReference type="GO" id="GO:0140358">
    <property type="term" value="F:P-type transmembrane transporter activity"/>
    <property type="evidence" value="ECO:0007669"/>
    <property type="project" value="InterPro"/>
</dbReference>
<dbReference type="PRINTS" id="PR00119">
    <property type="entry name" value="CATATPASE"/>
</dbReference>
<evidence type="ECO:0000256" key="1">
    <source>
        <dbReference type="ARBA" id="ARBA00004141"/>
    </source>
</evidence>
<dbReference type="SUPFAM" id="SSF56784">
    <property type="entry name" value="HAD-like"/>
    <property type="match status" value="1"/>
</dbReference>
<evidence type="ECO:0000256" key="2">
    <source>
        <dbReference type="ARBA" id="ARBA00006000"/>
    </source>
</evidence>
<dbReference type="InterPro" id="IPR006544">
    <property type="entry name" value="P-type_TPase_V"/>
</dbReference>
<evidence type="ECO:0000256" key="8">
    <source>
        <dbReference type="ARBA" id="ARBA00022842"/>
    </source>
</evidence>
<keyword evidence="9 13" id="KW-1278">Translocase</keyword>
<feature type="transmembrane region" description="Helical" evidence="13">
    <location>
        <begin position="63"/>
        <end position="82"/>
    </location>
</feature>
<feature type="compositionally biased region" description="Basic and acidic residues" evidence="14">
    <location>
        <begin position="580"/>
        <end position="600"/>
    </location>
</feature>
<sequence>MISNKNSLENESLIEKNKILKKIEKKDSTDEKNTHQIFDIADDGSQITCYLIFYKRSYIRTTFFVILAILTVGLSLLFFHWFPKLKLKSTHRKVLHINHADRFLILRDDKTFNIVKKDHVQLIDQKGNNYQRVSFQYRFINYLQDTTTQTFQRVEFEMNKNFREILSTMSNGINDKNEIKNRKNLFGQNLINVPVKSYIGLLLDEILNPLFVFQVFAILVWSLEDYYYYAVCIFLISSFAAIMGMLDAHRNLENLQKMARHECFVNVFRNGEFKEISSKKLVPGDVIEIPNNFILPGDFILLNGQCIVNESMLTGESTPVIKTSLPNDPKQIYDILSHKKYTLYSGTKVIQSRFYSGNRVLAMVVRTSFNTMKGSLVRSILFPKPHNFKFYRDTFKFLIVMAIIAVIGFIVSTIFFLKLGVSVSDILVRAGDLITIVVPPELPIVMTTGASFAIMRLKKIQIYCISPPRINVSGKINFICFDKTGTLTTDGLEVLCVRPTSQNKFSSEQTHIDSTFSNVPSKMLHVMACCHSLSRVDGEIIGDPLEIQMFQFTGWEFQEIQSDENTGFDTLISTIVYPPKDSEEKEANSEDVDSEQKSEQNSDDLVIENPDANLALTANNPSTEFGIVKTFDFSSNLQRMSVIVQQTDIQSLELHVKGSPEQIRILCDENSIPKNYSSVLDLYTKEGYRVIALAYRELPEVDLSDLDHLLREEVEKDLIFLGFLVLENKLKPDTKDVIIQLNDSRFESVMATGDNPLTAISVSKKCNLIHPTSVVFLSERRNGKIRWVNVDNHNQIFDLEKNQIINLKDDEISLSDSEEVDISKGETIKKENNLLVSANDIELVIIGEHFFEMKKNHELFEKMLIQTHIFARMTPENKSQLIQEYQEIGYVVGMCGDGANDVKALKAAHIGVSLAETEASIAAPFTSKRQTIQSFVDVVREGRCSLVSSFQAFKFVALYALIQFVGVVQLYLINSNLGDWQYLYVDMFMVLPLSIFMSRTGAAKRLVRRRPTASLVSASVLTSLVLHLILIFGFQYVSLELLKKQSFYSPLEASLDSDNILCYETTTIFLVSNFQYLFVLIAVNRSKPFKKSVFTNRFLLVTIILLVLLSFYLLLFPDSFIRGFMQMEKLDWNFKFILLALCLFHLVLAYFMEQFVTSPTFKKQDSNLRPLDISLFLNKLFKITIYSQMLYQLSYSENI</sequence>
<dbReference type="NCBIfam" id="TIGR01657">
    <property type="entry name" value="P-ATPase-V"/>
    <property type="match status" value="1"/>
</dbReference>
<keyword evidence="4 13" id="KW-0812">Transmembrane</keyword>
<dbReference type="SFLD" id="SFLDS00003">
    <property type="entry name" value="Haloacid_Dehalogenase"/>
    <property type="match status" value="1"/>
</dbReference>
<dbReference type="Gene3D" id="3.40.1110.10">
    <property type="entry name" value="Calcium-transporting ATPase, cytoplasmic domain N"/>
    <property type="match status" value="1"/>
</dbReference>
<dbReference type="InterPro" id="IPR006068">
    <property type="entry name" value="ATPase_P-typ_cation-transptr_C"/>
</dbReference>
<feature type="domain" description="Cation-transporting P-type ATPase C-terminal" evidence="16">
    <location>
        <begin position="981"/>
        <end position="1151"/>
    </location>
</feature>
<dbReference type="EMBL" id="JAPDFW010000092">
    <property type="protein sequence ID" value="KAJ5070977.1"/>
    <property type="molecule type" value="Genomic_DNA"/>
</dbReference>
<keyword evidence="3" id="KW-0597">Phosphoprotein</keyword>
<dbReference type="GO" id="GO:0005524">
    <property type="term" value="F:ATP binding"/>
    <property type="evidence" value="ECO:0007669"/>
    <property type="project" value="UniProtKB-UniRule"/>
</dbReference>
<protein>
    <recommendedName>
        <fullName evidence="13">Cation-transporting ATPase</fullName>
        <ecNumber evidence="13">7.2.2.-</ecNumber>
    </recommendedName>
</protein>
<dbReference type="InterPro" id="IPR018303">
    <property type="entry name" value="ATPase_P-typ_P_site"/>
</dbReference>
<dbReference type="PANTHER" id="PTHR45630:SF8">
    <property type="entry name" value="CATION-TRANSPORTING ATPASE"/>
    <property type="match status" value="1"/>
</dbReference>
<dbReference type="AlphaFoldDB" id="A0A9Q0R8D4"/>
<evidence type="ECO:0000256" key="12">
    <source>
        <dbReference type="ARBA" id="ARBA00049360"/>
    </source>
</evidence>
<feature type="transmembrane region" description="Helical" evidence="13">
    <location>
        <begin position="1136"/>
        <end position="1153"/>
    </location>
</feature>
<evidence type="ECO:0000256" key="14">
    <source>
        <dbReference type="SAM" id="MobiDB-lite"/>
    </source>
</evidence>
<dbReference type="SUPFAM" id="SSF81653">
    <property type="entry name" value="Calcium ATPase, transduction domain A"/>
    <property type="match status" value="1"/>
</dbReference>
<evidence type="ECO:0000313" key="20">
    <source>
        <dbReference type="Proteomes" id="UP001149090"/>
    </source>
</evidence>
<feature type="transmembrane region" description="Helical" evidence="13">
    <location>
        <begin position="198"/>
        <end position="221"/>
    </location>
</feature>
<comment type="caution">
    <text evidence="19">The sequence shown here is derived from an EMBL/GenBank/DDBJ whole genome shotgun (WGS) entry which is preliminary data.</text>
</comment>
<evidence type="ECO:0000256" key="7">
    <source>
        <dbReference type="ARBA" id="ARBA00022840"/>
    </source>
</evidence>
<feature type="transmembrane region" description="Helical" evidence="13">
    <location>
        <begin position="955"/>
        <end position="974"/>
    </location>
</feature>
<dbReference type="SUPFAM" id="SSF81660">
    <property type="entry name" value="Metal cation-transporting ATPase, ATP-binding domain N"/>
    <property type="match status" value="1"/>
</dbReference>
<evidence type="ECO:0000256" key="10">
    <source>
        <dbReference type="ARBA" id="ARBA00022989"/>
    </source>
</evidence>
<evidence type="ECO:0000313" key="19">
    <source>
        <dbReference type="EMBL" id="KAJ5070977.1"/>
    </source>
</evidence>
<proteinExistence type="inferred from homology"/>
<evidence type="ECO:0000259" key="16">
    <source>
        <dbReference type="Pfam" id="PF00689"/>
    </source>
</evidence>
<evidence type="ECO:0000259" key="18">
    <source>
        <dbReference type="Pfam" id="PF12409"/>
    </source>
</evidence>
<dbReference type="Pfam" id="PF13246">
    <property type="entry name" value="Cation_ATPase"/>
    <property type="match status" value="1"/>
</dbReference>
<keyword evidence="11 13" id="KW-0472">Membrane</keyword>
<feature type="transmembrane region" description="Helical" evidence="13">
    <location>
        <begin position="227"/>
        <end position="248"/>
    </location>
</feature>
<dbReference type="InterPro" id="IPR023299">
    <property type="entry name" value="ATPase_P-typ_cyto_dom_N"/>
</dbReference>
<dbReference type="InterPro" id="IPR008250">
    <property type="entry name" value="ATPase_P-typ_transduc_dom_A_sf"/>
</dbReference>
<gene>
    <name evidence="19" type="ORF">M0811_01958</name>
</gene>
<dbReference type="Gene3D" id="3.40.50.1000">
    <property type="entry name" value="HAD superfamily/HAD-like"/>
    <property type="match status" value="1"/>
</dbReference>
<dbReference type="Proteomes" id="UP001149090">
    <property type="component" value="Unassembled WGS sequence"/>
</dbReference>
<keyword evidence="7 13" id="KW-0067">ATP-binding</keyword>
<keyword evidence="8 13" id="KW-0460">Magnesium</keyword>
<dbReference type="Pfam" id="PF00689">
    <property type="entry name" value="Cation_ATPase_C"/>
    <property type="match status" value="1"/>
</dbReference>
<feature type="transmembrane region" description="Helical" evidence="13">
    <location>
        <begin position="1014"/>
        <end position="1037"/>
    </location>
</feature>
<evidence type="ECO:0000256" key="5">
    <source>
        <dbReference type="ARBA" id="ARBA00022723"/>
    </source>
</evidence>
<feature type="transmembrane region" description="Helical" evidence="13">
    <location>
        <begin position="397"/>
        <end position="421"/>
    </location>
</feature>
<dbReference type="PROSITE" id="PS00154">
    <property type="entry name" value="ATPASE_E1_E2"/>
    <property type="match status" value="1"/>
</dbReference>
<dbReference type="Gene3D" id="2.70.150.10">
    <property type="entry name" value="Calcium-transporting ATPase, cytoplasmic transduction domain A"/>
    <property type="match status" value="1"/>
</dbReference>
<name>A0A9Q0R8D4_ANAIG</name>
<keyword evidence="10 13" id="KW-1133">Transmembrane helix</keyword>
<dbReference type="Pfam" id="PF00122">
    <property type="entry name" value="E1-E2_ATPase"/>
    <property type="match status" value="1"/>
</dbReference>
<evidence type="ECO:0000256" key="4">
    <source>
        <dbReference type="ARBA" id="ARBA00022692"/>
    </source>
</evidence>
<dbReference type="PANTHER" id="PTHR45630">
    <property type="entry name" value="CATION-TRANSPORTING ATPASE-RELATED"/>
    <property type="match status" value="1"/>
</dbReference>
<evidence type="ECO:0000256" key="6">
    <source>
        <dbReference type="ARBA" id="ARBA00022741"/>
    </source>
</evidence>
<reference evidence="19" key="1">
    <citation type="submission" date="2022-10" db="EMBL/GenBank/DDBJ databases">
        <title>Novel sulphate-reducing endosymbionts in the free-living metamonad Anaeramoeba.</title>
        <authorList>
            <person name="Jerlstrom-Hultqvist J."/>
            <person name="Cepicka I."/>
            <person name="Gallot-Lavallee L."/>
            <person name="Salas-Leiva D."/>
            <person name="Curtis B.A."/>
            <person name="Zahonova K."/>
            <person name="Pipaliya S."/>
            <person name="Dacks J."/>
            <person name="Roger A.J."/>
        </authorList>
    </citation>
    <scope>NUCLEOTIDE SEQUENCE</scope>
    <source>
        <strain evidence="19">BMAN</strain>
    </source>
</reference>
<dbReference type="SUPFAM" id="SSF81665">
    <property type="entry name" value="Calcium ATPase, transmembrane domain M"/>
    <property type="match status" value="1"/>
</dbReference>
<dbReference type="InterPro" id="IPR047819">
    <property type="entry name" value="P5A-ATPase_N"/>
</dbReference>
<feature type="transmembrane region" description="Helical" evidence="13">
    <location>
        <begin position="1098"/>
        <end position="1116"/>
    </location>
</feature>
<feature type="transmembrane region" description="Helical" evidence="13">
    <location>
        <begin position="1067"/>
        <end position="1086"/>
    </location>
</feature>
<dbReference type="InterPro" id="IPR044492">
    <property type="entry name" value="P_typ_ATPase_HD_dom"/>
</dbReference>
<dbReference type="InterPro" id="IPR036412">
    <property type="entry name" value="HAD-like_sf"/>
</dbReference>
<accession>A0A9Q0R8D4</accession>
<comment type="subcellular location">
    <subcellularLocation>
        <location evidence="1 13">Membrane</location>
        <topology evidence="1 13">Multi-pass membrane protein</topology>
    </subcellularLocation>
</comment>
<dbReference type="EC" id="7.2.2.-" evidence="13"/>
<dbReference type="SFLD" id="SFLDF00027">
    <property type="entry name" value="p-type_atpase"/>
    <property type="match status" value="1"/>
</dbReference>
<dbReference type="InterPro" id="IPR004014">
    <property type="entry name" value="ATPase_P-typ_cation-transptr_N"/>
</dbReference>
<evidence type="ECO:0000259" key="17">
    <source>
        <dbReference type="Pfam" id="PF00690"/>
    </source>
</evidence>
<dbReference type="GO" id="GO:0016020">
    <property type="term" value="C:membrane"/>
    <property type="evidence" value="ECO:0007669"/>
    <property type="project" value="UniProtKB-SubCell"/>
</dbReference>
<dbReference type="GO" id="GO:0019829">
    <property type="term" value="F:ATPase-coupled monoatomic cation transmembrane transporter activity"/>
    <property type="evidence" value="ECO:0007669"/>
    <property type="project" value="UniProtKB-UniRule"/>
</dbReference>
<feature type="region of interest" description="Disordered" evidence="14">
    <location>
        <begin position="579"/>
        <end position="603"/>
    </location>
</feature>
<keyword evidence="20" id="KW-1185">Reference proteome</keyword>
<comment type="similarity">
    <text evidence="2 13">Belongs to the cation transport ATPase (P-type) (TC 3.A.3) family. Type V subfamily.</text>
</comment>
<evidence type="ECO:0000259" key="15">
    <source>
        <dbReference type="Pfam" id="PF00122"/>
    </source>
</evidence>
<dbReference type="NCBIfam" id="TIGR01494">
    <property type="entry name" value="ATPase_P-type"/>
    <property type="match status" value="2"/>
</dbReference>
<dbReference type="InterPro" id="IPR059000">
    <property type="entry name" value="ATPase_P-type_domA"/>
</dbReference>
<evidence type="ECO:0000256" key="3">
    <source>
        <dbReference type="ARBA" id="ARBA00022553"/>
    </source>
</evidence>
<dbReference type="GO" id="GO:0016887">
    <property type="term" value="F:ATP hydrolysis activity"/>
    <property type="evidence" value="ECO:0007669"/>
    <property type="project" value="InterPro"/>
</dbReference>
<keyword evidence="6 13" id="KW-0547">Nucleotide-binding</keyword>
<dbReference type="InterPro" id="IPR001757">
    <property type="entry name" value="P_typ_ATPase"/>
</dbReference>
<dbReference type="Pfam" id="PF12409">
    <property type="entry name" value="P5-ATPase"/>
    <property type="match status" value="1"/>
</dbReference>
<dbReference type="OMA" id="SGWKDPL"/>
<evidence type="ECO:0000256" key="13">
    <source>
        <dbReference type="RuleBase" id="RU362082"/>
    </source>
</evidence>